<sequence>MDTNSPCEATTAQNRGTGIDGLTPCMDVLVCLWNNADTRYLTILIELPYDWMDMYADFGLGGRWC</sequence>
<accession>A0A8J3HXI4</accession>
<gene>
    <name evidence="1" type="ORF">KSX_41550</name>
</gene>
<name>A0A8J3HXI4_9CHLR</name>
<protein>
    <submittedName>
        <fullName evidence="1">Uncharacterized protein</fullName>
    </submittedName>
</protein>
<dbReference type="Proteomes" id="UP000612362">
    <property type="component" value="Unassembled WGS sequence"/>
</dbReference>
<keyword evidence="2" id="KW-1185">Reference proteome</keyword>
<reference evidence="1" key="1">
    <citation type="submission" date="2020-10" db="EMBL/GenBank/DDBJ databases">
        <title>Taxonomic study of unclassified bacteria belonging to the class Ktedonobacteria.</title>
        <authorList>
            <person name="Yabe S."/>
            <person name="Wang C.M."/>
            <person name="Zheng Y."/>
            <person name="Sakai Y."/>
            <person name="Cavaletti L."/>
            <person name="Monciardini P."/>
            <person name="Donadio S."/>
        </authorList>
    </citation>
    <scope>NUCLEOTIDE SEQUENCE</scope>
    <source>
        <strain evidence="1">SOSP1-1</strain>
    </source>
</reference>
<dbReference type="EMBL" id="BNJF01000002">
    <property type="protein sequence ID" value="GHO45992.1"/>
    <property type="molecule type" value="Genomic_DNA"/>
</dbReference>
<proteinExistence type="predicted"/>
<comment type="caution">
    <text evidence="1">The sequence shown here is derived from an EMBL/GenBank/DDBJ whole genome shotgun (WGS) entry which is preliminary data.</text>
</comment>
<evidence type="ECO:0000313" key="2">
    <source>
        <dbReference type="Proteomes" id="UP000612362"/>
    </source>
</evidence>
<dbReference type="AlphaFoldDB" id="A0A8J3HXI4"/>
<evidence type="ECO:0000313" key="1">
    <source>
        <dbReference type="EMBL" id="GHO45992.1"/>
    </source>
</evidence>
<organism evidence="1 2">
    <name type="scientific">Ktedonospora formicarum</name>
    <dbReference type="NCBI Taxonomy" id="2778364"/>
    <lineage>
        <taxon>Bacteria</taxon>
        <taxon>Bacillati</taxon>
        <taxon>Chloroflexota</taxon>
        <taxon>Ktedonobacteria</taxon>
        <taxon>Ktedonobacterales</taxon>
        <taxon>Ktedonobacteraceae</taxon>
        <taxon>Ktedonospora</taxon>
    </lineage>
</organism>